<dbReference type="SMART" id="SM00364">
    <property type="entry name" value="LRR_BAC"/>
    <property type="match status" value="7"/>
</dbReference>
<dbReference type="PRINTS" id="PR00019">
    <property type="entry name" value="LEURICHRPT"/>
</dbReference>
<gene>
    <name evidence="4" type="ORF">QQF64_020900</name>
</gene>
<accession>A0ABR3LBY7</accession>
<dbReference type="SUPFAM" id="SSF52047">
    <property type="entry name" value="RNI-like"/>
    <property type="match status" value="1"/>
</dbReference>
<comment type="caution">
    <text evidence="4">The sequence shown here is derived from an EMBL/GenBank/DDBJ whole genome shotgun (WGS) entry which is preliminary data.</text>
</comment>
<dbReference type="InterPro" id="IPR043184">
    <property type="entry name" value="ECM2"/>
</dbReference>
<keyword evidence="1" id="KW-0433">Leucine-rich repeat</keyword>
<protein>
    <recommendedName>
        <fullName evidence="6">Extracellular matrix protein 2</fullName>
    </recommendedName>
</protein>
<keyword evidence="5" id="KW-1185">Reference proteome</keyword>
<feature type="compositionally biased region" description="Acidic residues" evidence="3">
    <location>
        <begin position="142"/>
        <end position="183"/>
    </location>
</feature>
<feature type="region of interest" description="Disordered" evidence="3">
    <location>
        <begin position="130"/>
        <end position="200"/>
    </location>
</feature>
<evidence type="ECO:0000313" key="5">
    <source>
        <dbReference type="Proteomes" id="UP001558613"/>
    </source>
</evidence>
<dbReference type="Pfam" id="PF00560">
    <property type="entry name" value="LRR_1"/>
    <property type="match status" value="2"/>
</dbReference>
<dbReference type="InterPro" id="IPR032675">
    <property type="entry name" value="LRR_dom_sf"/>
</dbReference>
<dbReference type="SMART" id="SM00369">
    <property type="entry name" value="LRR_TYP"/>
    <property type="match status" value="10"/>
</dbReference>
<feature type="region of interest" description="Disordered" evidence="3">
    <location>
        <begin position="53"/>
        <end position="87"/>
    </location>
</feature>
<feature type="compositionally biased region" description="Low complexity" evidence="3">
    <location>
        <begin position="53"/>
        <end position="64"/>
    </location>
</feature>
<organism evidence="4 5">
    <name type="scientific">Cirrhinus molitorella</name>
    <name type="common">mud carp</name>
    <dbReference type="NCBI Taxonomy" id="172907"/>
    <lineage>
        <taxon>Eukaryota</taxon>
        <taxon>Metazoa</taxon>
        <taxon>Chordata</taxon>
        <taxon>Craniata</taxon>
        <taxon>Vertebrata</taxon>
        <taxon>Euteleostomi</taxon>
        <taxon>Actinopterygii</taxon>
        <taxon>Neopterygii</taxon>
        <taxon>Teleostei</taxon>
        <taxon>Ostariophysi</taxon>
        <taxon>Cypriniformes</taxon>
        <taxon>Cyprinidae</taxon>
        <taxon>Labeoninae</taxon>
        <taxon>Labeonini</taxon>
        <taxon>Cirrhinus</taxon>
    </lineage>
</organism>
<dbReference type="EMBL" id="JAYMGO010000023">
    <property type="protein sequence ID" value="KAL1249895.1"/>
    <property type="molecule type" value="Genomic_DNA"/>
</dbReference>
<evidence type="ECO:0000313" key="4">
    <source>
        <dbReference type="EMBL" id="KAL1249895.1"/>
    </source>
</evidence>
<evidence type="ECO:0000256" key="3">
    <source>
        <dbReference type="SAM" id="MobiDB-lite"/>
    </source>
</evidence>
<dbReference type="PANTHER" id="PTHR46544:SF2">
    <property type="entry name" value="EXTRACELLULAR MATRIX PROTEIN 2-RELATED"/>
    <property type="match status" value="1"/>
</dbReference>
<feature type="compositionally biased region" description="Polar residues" evidence="3">
    <location>
        <begin position="72"/>
        <end position="87"/>
    </location>
</feature>
<reference evidence="4 5" key="1">
    <citation type="submission" date="2023-09" db="EMBL/GenBank/DDBJ databases">
        <authorList>
            <person name="Wang M."/>
        </authorList>
    </citation>
    <scope>NUCLEOTIDE SEQUENCE [LARGE SCALE GENOMIC DNA]</scope>
    <source>
        <strain evidence="4">GT-2023</strain>
        <tissue evidence="4">Liver</tissue>
    </source>
</reference>
<proteinExistence type="predicted"/>
<feature type="compositionally biased region" description="Basic and acidic residues" evidence="3">
    <location>
        <begin position="130"/>
        <end position="141"/>
    </location>
</feature>
<evidence type="ECO:0000256" key="1">
    <source>
        <dbReference type="ARBA" id="ARBA00022614"/>
    </source>
</evidence>
<feature type="compositionally biased region" description="Polar residues" evidence="3">
    <location>
        <begin position="184"/>
        <end position="193"/>
    </location>
</feature>
<dbReference type="Proteomes" id="UP001558613">
    <property type="component" value="Unassembled WGS sequence"/>
</dbReference>
<keyword evidence="2" id="KW-0677">Repeat</keyword>
<evidence type="ECO:0000256" key="2">
    <source>
        <dbReference type="ARBA" id="ARBA00022737"/>
    </source>
</evidence>
<dbReference type="PANTHER" id="PTHR46544">
    <property type="entry name" value="EXTRACELLULAR MATRIX PROTEIN 2-RELATED"/>
    <property type="match status" value="1"/>
</dbReference>
<name>A0ABR3LBY7_9TELE</name>
<evidence type="ECO:0008006" key="6">
    <source>
        <dbReference type="Google" id="ProtNLM"/>
    </source>
</evidence>
<sequence length="579" mass="65387">MYCDLLPVFFSSSFFSLLTKREFKRAARGTLPVKGNILNSLFTFSPETDVSSSQHQLVDSSSASGEKKTNEVQRTGQVSDTTTDTQSVMGRAEAVWVELNAVLERWAGAAGKLSTILKELKEEKKRLLDQGEEQKVKKKSEEEEDEEEEEDDDDDEEEEEEEEEEEGEEEGKEEEGAEEEENEASNSTSTQDSLPEGCQVGESRVSCKQIGLSDLPVITNLEITILELPGNNLTSIPPSGFSGLPDLEELDLSLNKLDDSSFGLNLFMNQTKLKILKLDGNELTTVPHLPSSLEDLKINNNKIYQLASDSFKGLTNLKVLELAGNILYESSIAPWAFKPLKALKHLRLDKNRFSAIPVGLPPSIEELRLQENQIVEVQDRLLDKCVHLRVLDLSHNLLKENSIYPEAWIKLPKLETLDLSYNQMAVLPSDLPKTLRQLSLQHNHIHSIPPYSLSHLRPGLQTLHLSHNLLQEYGVLGKSFRGVYQSLVELHLDNNRFERVPHNMRHFKNLKVLRLDHNRISSVPVKSICKVQRTEDSPLSTVHLEYNYINVNKIPRAAFSCIRDSSGIILEPQTETQVY</sequence>
<dbReference type="InterPro" id="IPR003591">
    <property type="entry name" value="Leu-rich_rpt_typical-subtyp"/>
</dbReference>
<dbReference type="PROSITE" id="PS51450">
    <property type="entry name" value="LRR"/>
    <property type="match status" value="3"/>
</dbReference>
<dbReference type="Pfam" id="PF13855">
    <property type="entry name" value="LRR_8"/>
    <property type="match status" value="3"/>
</dbReference>
<dbReference type="InterPro" id="IPR001611">
    <property type="entry name" value="Leu-rich_rpt"/>
</dbReference>
<dbReference type="Gene3D" id="3.80.10.10">
    <property type="entry name" value="Ribonuclease Inhibitor"/>
    <property type="match status" value="3"/>
</dbReference>